<organism evidence="1 2">
    <name type="scientific">Dendrobium thyrsiflorum</name>
    <name type="common">Pinecone-like raceme dendrobium</name>
    <name type="synonym">Orchid</name>
    <dbReference type="NCBI Taxonomy" id="117978"/>
    <lineage>
        <taxon>Eukaryota</taxon>
        <taxon>Viridiplantae</taxon>
        <taxon>Streptophyta</taxon>
        <taxon>Embryophyta</taxon>
        <taxon>Tracheophyta</taxon>
        <taxon>Spermatophyta</taxon>
        <taxon>Magnoliopsida</taxon>
        <taxon>Liliopsida</taxon>
        <taxon>Asparagales</taxon>
        <taxon>Orchidaceae</taxon>
        <taxon>Epidendroideae</taxon>
        <taxon>Malaxideae</taxon>
        <taxon>Dendrobiinae</taxon>
        <taxon>Dendrobium</taxon>
    </lineage>
</organism>
<accession>A0ABD0UF86</accession>
<proteinExistence type="predicted"/>
<dbReference type="AlphaFoldDB" id="A0ABD0UF86"/>
<reference evidence="1 2" key="1">
    <citation type="journal article" date="2024" name="Plant Biotechnol. J.">
        <title>Dendrobium thyrsiflorum genome and its molecular insights into genes involved in important horticultural traits.</title>
        <authorList>
            <person name="Chen B."/>
            <person name="Wang J.Y."/>
            <person name="Zheng P.J."/>
            <person name="Li K.L."/>
            <person name="Liang Y.M."/>
            <person name="Chen X.F."/>
            <person name="Zhang C."/>
            <person name="Zhao X."/>
            <person name="He X."/>
            <person name="Zhang G.Q."/>
            <person name="Liu Z.J."/>
            <person name="Xu Q."/>
        </authorList>
    </citation>
    <scope>NUCLEOTIDE SEQUENCE [LARGE SCALE GENOMIC DNA]</scope>
    <source>
        <strain evidence="1">GZMU011</strain>
    </source>
</reference>
<gene>
    <name evidence="1" type="ORF">M5K25_019467</name>
</gene>
<evidence type="ECO:0000313" key="1">
    <source>
        <dbReference type="EMBL" id="KAL0911333.1"/>
    </source>
</evidence>
<name>A0ABD0UF86_DENTH</name>
<sequence>MQHQAMLDIEAALTQTVEELHAVEAKYQTLNEIVAQLRDLQAQNIHPSSPHKRFHHTQLSRFIGIALLVCACLRKNYGGVSNEFSSTEISFQSQI</sequence>
<protein>
    <submittedName>
        <fullName evidence="1">Uncharacterized protein</fullName>
    </submittedName>
</protein>
<evidence type="ECO:0000313" key="2">
    <source>
        <dbReference type="Proteomes" id="UP001552299"/>
    </source>
</evidence>
<dbReference type="EMBL" id="JANQDX010000015">
    <property type="protein sequence ID" value="KAL0911333.1"/>
    <property type="molecule type" value="Genomic_DNA"/>
</dbReference>
<keyword evidence="2" id="KW-1185">Reference proteome</keyword>
<dbReference type="Proteomes" id="UP001552299">
    <property type="component" value="Unassembled WGS sequence"/>
</dbReference>
<comment type="caution">
    <text evidence="1">The sequence shown here is derived from an EMBL/GenBank/DDBJ whole genome shotgun (WGS) entry which is preliminary data.</text>
</comment>